<comment type="caution">
    <text evidence="1">The sequence shown here is derived from an EMBL/GenBank/DDBJ whole genome shotgun (WGS) entry which is preliminary data.</text>
</comment>
<accession>A0ACC5QZJ7</accession>
<name>A0ACC5QZJ7_9HYPH</name>
<evidence type="ECO:0000313" key="2">
    <source>
        <dbReference type="Proteomes" id="UP000616151"/>
    </source>
</evidence>
<protein>
    <submittedName>
        <fullName evidence="1">Sugar ABC transporter substrate-binding protein</fullName>
    </submittedName>
</protein>
<proteinExistence type="predicted"/>
<keyword evidence="2" id="KW-1185">Reference proteome</keyword>
<organism evidence="1 2">
    <name type="scientific">Taklimakanibacter albus</name>
    <dbReference type="NCBI Taxonomy" id="2800327"/>
    <lineage>
        <taxon>Bacteria</taxon>
        <taxon>Pseudomonadati</taxon>
        <taxon>Pseudomonadota</taxon>
        <taxon>Alphaproteobacteria</taxon>
        <taxon>Hyphomicrobiales</taxon>
        <taxon>Aestuariivirgaceae</taxon>
        <taxon>Taklimakanibacter</taxon>
    </lineage>
</organism>
<gene>
    <name evidence="1" type="ORF">JHL16_05690</name>
</gene>
<dbReference type="Proteomes" id="UP000616151">
    <property type="component" value="Unassembled WGS sequence"/>
</dbReference>
<sequence length="364" mass="38805">MQSKTAARTYTQLNRRSMLKGLAGLSGAGLLGGTFPMPAIAQETTWTLANSMRSLANPYHATFAKGGEEFAKSIGAKYEMLVTEGNSEKGVSDIKALLQRTGGKLIVNVDPNDSPDARVIVEEVKKAGGFVVTQWNKPDDLHPWDFDPNYVAHMSFDGVPNAEAIANALFGAFGGEGGIVALGGILSNVPAIERKLGLDNAIAKTNGKVKLLDFQPADWNEQKAFDITQAWITRFGDEIKGVFAANDGMGMGALEALRQNGLAGKVPVVGIDGIDAALTAVEAGEFAGTVAWDPMWTGAMGLAIPYAHVTGKIDITKEPKEHREFYGTGVIVTKDTVAAYKANPPKTDFNDLWGKATGQVQYRS</sequence>
<evidence type="ECO:0000313" key="1">
    <source>
        <dbReference type="EMBL" id="MBK1865835.1"/>
    </source>
</evidence>
<dbReference type="EMBL" id="JAENHL010000006">
    <property type="protein sequence ID" value="MBK1865835.1"/>
    <property type="molecule type" value="Genomic_DNA"/>
</dbReference>
<reference evidence="1" key="1">
    <citation type="submission" date="2021-01" db="EMBL/GenBank/DDBJ databases">
        <authorList>
            <person name="Sun Q."/>
        </authorList>
    </citation>
    <scope>NUCLEOTIDE SEQUENCE</scope>
    <source>
        <strain evidence="1">YIM B02566</strain>
    </source>
</reference>